<gene>
    <name evidence="3" type="ORF">NKR23_g8256</name>
</gene>
<feature type="region of interest" description="Disordered" evidence="1">
    <location>
        <begin position="289"/>
        <end position="413"/>
    </location>
</feature>
<dbReference type="EMBL" id="JANBVO010000028">
    <property type="protein sequence ID" value="KAJ9138854.1"/>
    <property type="molecule type" value="Genomic_DNA"/>
</dbReference>
<proteinExistence type="predicted"/>
<feature type="compositionally biased region" description="Low complexity" evidence="1">
    <location>
        <begin position="175"/>
        <end position="184"/>
    </location>
</feature>
<evidence type="ECO:0000313" key="4">
    <source>
        <dbReference type="Proteomes" id="UP001174694"/>
    </source>
</evidence>
<feature type="compositionally biased region" description="Pro residues" evidence="1">
    <location>
        <begin position="295"/>
        <end position="305"/>
    </location>
</feature>
<reference evidence="3" key="1">
    <citation type="submission" date="2022-07" db="EMBL/GenBank/DDBJ databases">
        <title>Fungi with potential for degradation of polypropylene.</title>
        <authorList>
            <person name="Gostincar C."/>
        </authorList>
    </citation>
    <scope>NUCLEOTIDE SEQUENCE</scope>
    <source>
        <strain evidence="3">EXF-13308</strain>
    </source>
</reference>
<feature type="region of interest" description="Disordered" evidence="1">
    <location>
        <begin position="174"/>
        <end position="272"/>
    </location>
</feature>
<dbReference type="InterPro" id="IPR055481">
    <property type="entry name" value="DUF7053"/>
</dbReference>
<feature type="compositionally biased region" description="Low complexity" evidence="1">
    <location>
        <begin position="368"/>
        <end position="383"/>
    </location>
</feature>
<evidence type="ECO:0000256" key="1">
    <source>
        <dbReference type="SAM" id="MobiDB-lite"/>
    </source>
</evidence>
<dbReference type="Proteomes" id="UP001174694">
    <property type="component" value="Unassembled WGS sequence"/>
</dbReference>
<feature type="compositionally biased region" description="Polar residues" evidence="1">
    <location>
        <begin position="325"/>
        <end position="337"/>
    </location>
</feature>
<accession>A0AA38R8F8</accession>
<dbReference type="PANTHER" id="PTHR38117">
    <property type="entry name" value="NACHT AND WD40 DOMAIN PROTEIN"/>
    <property type="match status" value="1"/>
</dbReference>
<feature type="domain" description="DUF7053" evidence="2">
    <location>
        <begin position="2"/>
        <end position="171"/>
    </location>
</feature>
<comment type="caution">
    <text evidence="3">The sequence shown here is derived from an EMBL/GenBank/DDBJ whole genome shotgun (WGS) entry which is preliminary data.</text>
</comment>
<evidence type="ECO:0000313" key="3">
    <source>
        <dbReference type="EMBL" id="KAJ9138854.1"/>
    </source>
</evidence>
<dbReference type="AlphaFoldDB" id="A0AA38R8F8"/>
<feature type="compositionally biased region" description="Basic residues" evidence="1">
    <location>
        <begin position="358"/>
        <end position="367"/>
    </location>
</feature>
<dbReference type="PANTHER" id="PTHR38117:SF2">
    <property type="entry name" value="NACHT AND WD40 DOMAIN PROTEIN"/>
    <property type="match status" value="1"/>
</dbReference>
<evidence type="ECO:0000259" key="2">
    <source>
        <dbReference type="Pfam" id="PF23155"/>
    </source>
</evidence>
<protein>
    <submittedName>
        <fullName evidence="3">Nacht and wd40 domain protein</fullName>
    </submittedName>
</protein>
<name>A0AA38R8F8_9PEZI</name>
<keyword evidence="4" id="KW-1185">Reference proteome</keyword>
<organism evidence="3 4">
    <name type="scientific">Pleurostoma richardsiae</name>
    <dbReference type="NCBI Taxonomy" id="41990"/>
    <lineage>
        <taxon>Eukaryota</taxon>
        <taxon>Fungi</taxon>
        <taxon>Dikarya</taxon>
        <taxon>Ascomycota</taxon>
        <taxon>Pezizomycotina</taxon>
        <taxon>Sordariomycetes</taxon>
        <taxon>Sordariomycetidae</taxon>
        <taxon>Calosphaeriales</taxon>
        <taxon>Pleurostomataceae</taxon>
        <taxon>Pleurostoma</taxon>
    </lineage>
</organism>
<feature type="compositionally biased region" description="Low complexity" evidence="1">
    <location>
        <begin position="218"/>
        <end position="231"/>
    </location>
</feature>
<feature type="region of interest" description="Disordered" evidence="1">
    <location>
        <begin position="425"/>
        <end position="448"/>
    </location>
</feature>
<sequence length="448" mass="48217">MPKRTVFTTISPLPPGISRELVLDFLHNHEEMIDLNPLIMERHPIDPPADCPPEERHCIWYSLTDKIAYLPGGLATGDVSYTCAFHDLPDGIQTHCRAPLGVDIRDKWTLNGTLPGEPVQPVELGIGAPLTGLYIREDVDLRCNILTTAFVKKNLKKSHATLVEHLVAKAKRMTAAGAGSGSSHAHGRQHSRVSAGAAAPRPWVPVGSGGVQPTGLGVHPAAPHAAVSSHHTGGRDGRTGTPPGYPPPAYGSSTAQYPSSGGGADTSAPSEKYRAVARHQPHLLSYAAHRSAQPSPQPPAVPPYDLPVASSSDPALYPDPLRLRSASSGSTTLTANSYREDGGLSGPGGANVNDARPRHGHQQHHSYHYQVPPQHQQQHQQPRGGRGGTGGQQQEHPDYPQMNPYRLDVDLGPPLEKPAVVLAELPNEKDSRRQQQQQQQVRYFAELE</sequence>
<dbReference type="Pfam" id="PF23155">
    <property type="entry name" value="DUF7053"/>
    <property type="match status" value="1"/>
</dbReference>